<gene>
    <name evidence="3" type="ORF">AM592_01705</name>
</gene>
<dbReference type="GO" id="GO:0004519">
    <property type="term" value="F:endonuclease activity"/>
    <property type="evidence" value="ECO:0007669"/>
    <property type="project" value="InterPro"/>
</dbReference>
<dbReference type="PANTHER" id="PTHR41287:SF1">
    <property type="entry name" value="PROTEIN YMFN"/>
    <property type="match status" value="1"/>
</dbReference>
<evidence type="ECO:0000259" key="2">
    <source>
        <dbReference type="Pfam" id="PF20441"/>
    </source>
</evidence>
<dbReference type="InterPro" id="IPR005021">
    <property type="entry name" value="Terminase_largesu-like"/>
</dbReference>
<accession>A0A0M4FHD0</accession>
<feature type="domain" description="Terminase large subunit-like ATPase" evidence="1">
    <location>
        <begin position="75"/>
        <end position="247"/>
    </location>
</feature>
<evidence type="ECO:0000313" key="3">
    <source>
        <dbReference type="EMBL" id="ALC80441.1"/>
    </source>
</evidence>
<evidence type="ECO:0000259" key="1">
    <source>
        <dbReference type="Pfam" id="PF03354"/>
    </source>
</evidence>
<feature type="domain" description="Terminase large subunit-like endonuclease" evidence="2">
    <location>
        <begin position="260"/>
        <end position="548"/>
    </location>
</feature>
<dbReference type="Proteomes" id="UP000067625">
    <property type="component" value="Chromosome"/>
</dbReference>
<keyword evidence="4" id="KW-1185">Reference proteome</keyword>
<dbReference type="STRING" id="1441095.AM592_01705"/>
<dbReference type="Pfam" id="PF20441">
    <property type="entry name" value="TerL_nuclease"/>
    <property type="match status" value="1"/>
</dbReference>
<reference evidence="3 4" key="2">
    <citation type="journal article" date="2016" name="Int. J. Syst. Evol. Microbiol.">
        <title>Bacillus gobiensis sp. nov., isolated from a soil sample.</title>
        <authorList>
            <person name="Liu B."/>
            <person name="Liu G.H."/>
            <person name="Cetin S."/>
            <person name="Schumann P."/>
            <person name="Pan Z.Z."/>
            <person name="Chen Q.Q."/>
        </authorList>
    </citation>
    <scope>NUCLEOTIDE SEQUENCE [LARGE SCALE GENOMIC DNA]</scope>
    <source>
        <strain evidence="3 4">FJAT-4402</strain>
    </source>
</reference>
<organism evidence="3 4">
    <name type="scientific">Bacillus gobiensis</name>
    <dbReference type="NCBI Taxonomy" id="1441095"/>
    <lineage>
        <taxon>Bacteria</taxon>
        <taxon>Bacillati</taxon>
        <taxon>Bacillota</taxon>
        <taxon>Bacilli</taxon>
        <taxon>Bacillales</taxon>
        <taxon>Bacillaceae</taxon>
        <taxon>Bacillus</taxon>
    </lineage>
</organism>
<sequence>MNRVTQYALDVVEGRIVTGKYARLACERHLHDLESENLASFRYSFDEEKANRINEFAETLVIAEGEGKEQLQLADFQAFILGSLFGWVDKETGYRRFRNSYIQLGRQNGKSLLNGILGTYCSGFDGYNYAQIYCTATKSDQAKIVFNEIVKFINADPDLEELFKIKDYESTIISNLTHSTVRALGRDTKSIDGFRPYLGIVDEYHAHKDNQMYKLLEGGTGKLKQSLISVITTAGFDLNSPCYELYNDCCKLLEGAFSNETQFVYIAQLDKDDDIWDSENWIKANPLVCADSDGVDRMKDIAAKAKRIGGEELRDFLTKRINAWFQLTDDDYINIENWKKCATELTLEDMRGNECVVGLDLSSGGDLTSLALEFPVRFNDQQKYFIYSHSFIPKMRLMEHIQTDKAPYDIWLKEGLLTVTETIGGVKTDYKYIVQHLKKLKEEYDLKFKAIAYDPHNADTFLVDLEEFGCDCIEIVQSAKSLHQATEDFKLEVDAGNILYHEVNGLLTWSVTNAKLTWNSFGECKIDKNYRIKRIDPIDAIIDAHKIVLMNKENNIDINESAEEYLKMMGW</sequence>
<name>A0A0M4FHD0_9BACI</name>
<dbReference type="AlphaFoldDB" id="A0A0M4FHD0"/>
<dbReference type="InterPro" id="IPR027417">
    <property type="entry name" value="P-loop_NTPase"/>
</dbReference>
<dbReference type="OrthoDB" id="9760250at2"/>
<reference evidence="4" key="1">
    <citation type="submission" date="2015-08" db="EMBL/GenBank/DDBJ databases">
        <title>Genome sequencing project for genomic taxonomy and phylogenomics of Bacillus-like bacteria.</title>
        <authorList>
            <person name="Liu B."/>
            <person name="Wang J."/>
            <person name="Zhu Y."/>
            <person name="Liu G."/>
            <person name="Chen Q."/>
            <person name="Chen Z."/>
            <person name="Lan J."/>
            <person name="Che J."/>
            <person name="Ge C."/>
            <person name="Shi H."/>
            <person name="Pan Z."/>
            <person name="Liu X."/>
        </authorList>
    </citation>
    <scope>NUCLEOTIDE SEQUENCE [LARGE SCALE GENOMIC DNA]</scope>
    <source>
        <strain evidence="4">FJAT-4402</strain>
    </source>
</reference>
<evidence type="ECO:0000313" key="4">
    <source>
        <dbReference type="Proteomes" id="UP000067625"/>
    </source>
</evidence>
<dbReference type="InterPro" id="IPR046461">
    <property type="entry name" value="TerL_ATPase"/>
</dbReference>
<dbReference type="RefSeq" id="WP_053602171.1">
    <property type="nucleotide sequence ID" value="NZ_CP012600.1"/>
</dbReference>
<protein>
    <submittedName>
        <fullName evidence="3">Terminase</fullName>
    </submittedName>
</protein>
<proteinExistence type="predicted"/>
<dbReference type="Pfam" id="PF03354">
    <property type="entry name" value="TerL_ATPase"/>
    <property type="match status" value="1"/>
</dbReference>
<dbReference type="Gene3D" id="3.40.50.300">
    <property type="entry name" value="P-loop containing nucleotide triphosphate hydrolases"/>
    <property type="match status" value="1"/>
</dbReference>
<dbReference type="PANTHER" id="PTHR41287">
    <property type="match status" value="1"/>
</dbReference>
<dbReference type="PATRIC" id="fig|1441095.3.peg.359"/>
<dbReference type="InterPro" id="IPR046462">
    <property type="entry name" value="TerL_nuclease"/>
</dbReference>
<dbReference type="EMBL" id="CP012600">
    <property type="protein sequence ID" value="ALC80441.1"/>
    <property type="molecule type" value="Genomic_DNA"/>
</dbReference>